<evidence type="ECO:0000259" key="2">
    <source>
        <dbReference type="Pfam" id="PF24703"/>
    </source>
</evidence>
<evidence type="ECO:0000313" key="4">
    <source>
        <dbReference type="Proteomes" id="UP000198656"/>
    </source>
</evidence>
<organism evidence="3 4">
    <name type="scientific">Desulfosporosinus hippei DSM 8344</name>
    <dbReference type="NCBI Taxonomy" id="1121419"/>
    <lineage>
        <taxon>Bacteria</taxon>
        <taxon>Bacillati</taxon>
        <taxon>Bacillota</taxon>
        <taxon>Clostridia</taxon>
        <taxon>Eubacteriales</taxon>
        <taxon>Desulfitobacteriaceae</taxon>
        <taxon>Desulfosporosinus</taxon>
    </lineage>
</organism>
<dbReference type="RefSeq" id="WP_242876184.1">
    <property type="nucleotide sequence ID" value="NZ_FNCP01000003.1"/>
</dbReference>
<keyword evidence="4" id="KW-1185">Reference proteome</keyword>
<dbReference type="AlphaFoldDB" id="A0A1G7ULV8"/>
<proteinExistence type="predicted"/>
<dbReference type="InterPro" id="IPR056083">
    <property type="entry name" value="DUF7666"/>
</dbReference>
<evidence type="ECO:0000313" key="3">
    <source>
        <dbReference type="EMBL" id="SDG48483.1"/>
    </source>
</evidence>
<evidence type="ECO:0000256" key="1">
    <source>
        <dbReference type="SAM" id="MobiDB-lite"/>
    </source>
</evidence>
<protein>
    <recommendedName>
        <fullName evidence="2">DUF7666 domain-containing protein</fullName>
    </recommendedName>
</protein>
<feature type="region of interest" description="Disordered" evidence="1">
    <location>
        <begin position="108"/>
        <end position="163"/>
    </location>
</feature>
<feature type="compositionally biased region" description="Polar residues" evidence="1">
    <location>
        <begin position="113"/>
        <end position="163"/>
    </location>
</feature>
<dbReference type="Proteomes" id="UP000198656">
    <property type="component" value="Unassembled WGS sequence"/>
</dbReference>
<dbReference type="Pfam" id="PF24703">
    <property type="entry name" value="DUF7666"/>
    <property type="match status" value="1"/>
</dbReference>
<name>A0A1G7ULV8_9FIRM</name>
<accession>A0A1G7ULV8</accession>
<sequence>MIHGFKGFDKDLKCRGFQFAPGGEYEEADAAACRRGFHFCENPLDVFNYYPPADSRYAKVVGDGKTDKDNDDSKVACSKLRVGVEIGLNGLISAGVKFVLDKVDWSSKKESNTGDQSAATNTGDQSAATNTGYQSAATNTGDQSAATNTGYQSAATNTGDQSAATVEGKESVAIAIGYESKARGALGCWIVLAEWEELKYEYHVKDVQSVKVDGEKIKADTFYRLVNGEFVEAD</sequence>
<dbReference type="STRING" id="1121419.SAMN05443529_103183"/>
<gene>
    <name evidence="3" type="ORF">SAMN05443529_103183</name>
</gene>
<dbReference type="EMBL" id="FNCP01000003">
    <property type="protein sequence ID" value="SDG48483.1"/>
    <property type="molecule type" value="Genomic_DNA"/>
</dbReference>
<feature type="domain" description="DUF7666" evidence="2">
    <location>
        <begin position="2"/>
        <end position="93"/>
    </location>
</feature>
<reference evidence="4" key="1">
    <citation type="submission" date="2016-10" db="EMBL/GenBank/DDBJ databases">
        <authorList>
            <person name="Varghese N."/>
            <person name="Submissions S."/>
        </authorList>
    </citation>
    <scope>NUCLEOTIDE SEQUENCE [LARGE SCALE GENOMIC DNA]</scope>
    <source>
        <strain evidence="4">DSM 8344</strain>
    </source>
</reference>